<dbReference type="PROSITE" id="PS50043">
    <property type="entry name" value="HTH_LUXR_2"/>
    <property type="match status" value="1"/>
</dbReference>
<reference evidence="5" key="1">
    <citation type="submission" date="2024-07" db="EMBL/GenBank/DDBJ databases">
        <authorList>
            <person name="Biller S.J."/>
        </authorList>
    </citation>
    <scope>NUCLEOTIDE SEQUENCE</scope>
    <source>
        <strain evidence="5">WC2401</strain>
    </source>
</reference>
<dbReference type="PROSITE" id="PS00622">
    <property type="entry name" value="HTH_LUXR_1"/>
    <property type="match status" value="1"/>
</dbReference>
<protein>
    <submittedName>
        <fullName evidence="5">LuxR C-terminal-related transcriptional regulator</fullName>
    </submittedName>
</protein>
<keyword evidence="3" id="KW-0804">Transcription</keyword>
<dbReference type="AlphaFoldDB" id="A0AB39WXP2"/>
<dbReference type="GO" id="GO:0006355">
    <property type="term" value="P:regulation of DNA-templated transcription"/>
    <property type="evidence" value="ECO:0007669"/>
    <property type="project" value="InterPro"/>
</dbReference>
<dbReference type="RefSeq" id="WP_081481076.1">
    <property type="nucleotide sequence ID" value="NZ_CP165623.1"/>
</dbReference>
<dbReference type="PRINTS" id="PR00038">
    <property type="entry name" value="HTHLUXR"/>
</dbReference>
<accession>A0AB39WXP2</accession>
<dbReference type="PANTHER" id="PTHR44688:SF16">
    <property type="entry name" value="DNA-BINDING TRANSCRIPTIONAL ACTIVATOR DEVR_DOSR"/>
    <property type="match status" value="1"/>
</dbReference>
<dbReference type="Pfam" id="PF00196">
    <property type="entry name" value="GerE"/>
    <property type="match status" value="1"/>
</dbReference>
<dbReference type="InterPro" id="IPR000792">
    <property type="entry name" value="Tscrpt_reg_LuxR_C"/>
</dbReference>
<keyword evidence="2" id="KW-0238">DNA-binding</keyword>
<dbReference type="SUPFAM" id="SSF46894">
    <property type="entry name" value="C-terminal effector domain of the bipartite response regulators"/>
    <property type="match status" value="1"/>
</dbReference>
<dbReference type="EMBL" id="CP165623">
    <property type="protein sequence ID" value="XDV05345.1"/>
    <property type="molecule type" value="Genomic_DNA"/>
</dbReference>
<keyword evidence="1" id="KW-0805">Transcription regulation</keyword>
<dbReference type="InterPro" id="IPR016032">
    <property type="entry name" value="Sig_transdc_resp-reg_C-effctor"/>
</dbReference>
<organism evidence="5">
    <name type="scientific">Pseudomonas sp. WC2401</name>
    <dbReference type="NCBI Taxonomy" id="3234143"/>
    <lineage>
        <taxon>Bacteria</taxon>
        <taxon>Pseudomonadati</taxon>
        <taxon>Pseudomonadota</taxon>
        <taxon>Gammaproteobacteria</taxon>
        <taxon>Pseudomonadales</taxon>
        <taxon>Pseudomonadaceae</taxon>
        <taxon>Pseudomonas</taxon>
    </lineage>
</organism>
<dbReference type="PANTHER" id="PTHR44688">
    <property type="entry name" value="DNA-BINDING TRANSCRIPTIONAL ACTIVATOR DEVR_DOSR"/>
    <property type="match status" value="1"/>
</dbReference>
<name>A0AB39WXP2_9PSED</name>
<evidence type="ECO:0000256" key="1">
    <source>
        <dbReference type="ARBA" id="ARBA00023015"/>
    </source>
</evidence>
<dbReference type="GeneID" id="72387601"/>
<sequence>MKLTHREKEVLDLLLQGGTNKKIAQQLRISGFTVRDHVSSLLRKYCVRSRMELVVEIGRMGEGSYGLSGPLHR</sequence>
<evidence type="ECO:0000256" key="3">
    <source>
        <dbReference type="ARBA" id="ARBA00023163"/>
    </source>
</evidence>
<dbReference type="CDD" id="cd06170">
    <property type="entry name" value="LuxR_C_like"/>
    <property type="match status" value="1"/>
</dbReference>
<feature type="domain" description="HTH luxR-type" evidence="4">
    <location>
        <begin position="1"/>
        <end position="61"/>
    </location>
</feature>
<evidence type="ECO:0000313" key="5">
    <source>
        <dbReference type="EMBL" id="XDV05345.1"/>
    </source>
</evidence>
<dbReference type="GO" id="GO:0003677">
    <property type="term" value="F:DNA binding"/>
    <property type="evidence" value="ECO:0007669"/>
    <property type="project" value="UniProtKB-KW"/>
</dbReference>
<dbReference type="SMART" id="SM00421">
    <property type="entry name" value="HTH_LUXR"/>
    <property type="match status" value="1"/>
</dbReference>
<evidence type="ECO:0000256" key="2">
    <source>
        <dbReference type="ARBA" id="ARBA00023125"/>
    </source>
</evidence>
<evidence type="ECO:0000259" key="4">
    <source>
        <dbReference type="PROSITE" id="PS50043"/>
    </source>
</evidence>
<gene>
    <name evidence="5" type="ORF">AB3G35_20115</name>
</gene>
<proteinExistence type="predicted"/>
<dbReference type="InterPro" id="IPR036388">
    <property type="entry name" value="WH-like_DNA-bd_sf"/>
</dbReference>
<dbReference type="Gene3D" id="1.10.10.10">
    <property type="entry name" value="Winged helix-like DNA-binding domain superfamily/Winged helix DNA-binding domain"/>
    <property type="match status" value="1"/>
</dbReference>